<evidence type="ECO:0000256" key="2">
    <source>
        <dbReference type="SAM" id="Phobius"/>
    </source>
</evidence>
<proteinExistence type="predicted"/>
<dbReference type="AlphaFoldDB" id="A0A420Y4E4"/>
<name>A0A420Y4E4_9PEZI</name>
<dbReference type="Gene3D" id="3.40.50.1820">
    <property type="entry name" value="alpha/beta hydrolase"/>
    <property type="match status" value="1"/>
</dbReference>
<keyword evidence="2" id="KW-1133">Transmembrane helix</keyword>
<organism evidence="3 4">
    <name type="scientific">Coniochaeta pulveracea</name>
    <dbReference type="NCBI Taxonomy" id="177199"/>
    <lineage>
        <taxon>Eukaryota</taxon>
        <taxon>Fungi</taxon>
        <taxon>Dikarya</taxon>
        <taxon>Ascomycota</taxon>
        <taxon>Pezizomycotina</taxon>
        <taxon>Sordariomycetes</taxon>
        <taxon>Sordariomycetidae</taxon>
        <taxon>Coniochaetales</taxon>
        <taxon>Coniochaetaceae</taxon>
        <taxon>Coniochaeta</taxon>
    </lineage>
</organism>
<accession>A0A420Y4E4</accession>
<feature type="transmembrane region" description="Helical" evidence="2">
    <location>
        <begin position="135"/>
        <end position="156"/>
    </location>
</feature>
<evidence type="ECO:0000313" key="4">
    <source>
        <dbReference type="Proteomes" id="UP000275385"/>
    </source>
</evidence>
<gene>
    <name evidence="3" type="ORF">DL546_006082</name>
</gene>
<evidence type="ECO:0000313" key="3">
    <source>
        <dbReference type="EMBL" id="RKU42752.1"/>
    </source>
</evidence>
<dbReference type="Pfam" id="PF10329">
    <property type="entry name" value="DUF2417"/>
    <property type="match status" value="1"/>
</dbReference>
<comment type="caution">
    <text evidence="3">The sequence shown here is derived from an EMBL/GenBank/DDBJ whole genome shotgun (WGS) entry which is preliminary data.</text>
</comment>
<evidence type="ECO:0000256" key="1">
    <source>
        <dbReference type="SAM" id="MobiDB-lite"/>
    </source>
</evidence>
<dbReference type="EMBL" id="QVQW01000052">
    <property type="protein sequence ID" value="RKU42752.1"/>
    <property type="molecule type" value="Genomic_DNA"/>
</dbReference>
<feature type="region of interest" description="Disordered" evidence="1">
    <location>
        <begin position="1"/>
        <end position="33"/>
    </location>
</feature>
<evidence type="ECO:0008006" key="5">
    <source>
        <dbReference type="Google" id="ProtNLM"/>
    </source>
</evidence>
<dbReference type="InterPro" id="IPR029058">
    <property type="entry name" value="AB_hydrolase_fold"/>
</dbReference>
<keyword evidence="4" id="KW-1185">Reference proteome</keyword>
<dbReference type="OrthoDB" id="164921at2759"/>
<protein>
    <recommendedName>
        <fullName evidence="5">AB hydrolase-1 domain-containing protein</fullName>
    </recommendedName>
</protein>
<dbReference type="SUPFAM" id="SSF53474">
    <property type="entry name" value="alpha/beta-Hydrolases"/>
    <property type="match status" value="1"/>
</dbReference>
<dbReference type="InterPro" id="IPR019431">
    <property type="entry name" value="DUF2417"/>
</dbReference>
<reference evidence="3 4" key="1">
    <citation type="submission" date="2018-08" db="EMBL/GenBank/DDBJ databases">
        <title>Draft genome of the lignicolous fungus Coniochaeta pulveracea.</title>
        <authorList>
            <person name="Borstlap C.J."/>
            <person name="De Witt R.N."/>
            <person name="Botha A."/>
            <person name="Volschenk H."/>
        </authorList>
    </citation>
    <scope>NUCLEOTIDE SEQUENCE [LARGE SCALE GENOMIC DNA]</scope>
    <source>
        <strain evidence="3 4">CAB683</strain>
    </source>
</reference>
<feature type="transmembrane region" description="Helical" evidence="2">
    <location>
        <begin position="162"/>
        <end position="181"/>
    </location>
</feature>
<sequence>MKFWGSRQEEDEQGRAAAAGPVGPNNDEQRVPDEHTRLLPNRLDSDVPPRYLSPDDPAVSPYNLWTVRAVRYLTILFTIITFLWWTAQLVSTFVTPPGFHVRGGGFFAFSYSSLALAVLLVSLIFFSAPSKSARILSFVAAFLLLVQMIVVLSVESTRHEEAWVGVASVVWALLMTIWVLVADYTVQWGKREEEERLTGRPETRRTVLEWTEVTLETIALIIVAAALVLMTCTLVLRAVDASLAPPGQRFYVDDDKYQIHVFCDGNTTDSLGRPVRTVLFEGGEDPVEYGLWQFADNALRNGSISRYCFADRPGYAWSDAAPSPLSASMATDALSEALARAGEQGPFVLASAGIGSIYSRVFSSRHGKEVKGILMIDPLHEDLLGRVGRPGRGFALWFQGIISPLGIDRLSAGIFRGRNREDRVWGRSAYQSGKMIFAKLQESLVASSLTKRDVISAKAIQYQDTPVVVVSSGVQIRKDSQWESKQRDLTHLTRNLEDWDIVDKAPHQVWRTWEGREVIEKRLRKLTLVV</sequence>
<keyword evidence="2" id="KW-0472">Membrane</keyword>
<feature type="transmembrane region" description="Helical" evidence="2">
    <location>
        <begin position="107"/>
        <end position="128"/>
    </location>
</feature>
<dbReference type="STRING" id="177199.A0A420Y4E4"/>
<keyword evidence="2" id="KW-0812">Transmembrane</keyword>
<dbReference type="Proteomes" id="UP000275385">
    <property type="component" value="Unassembled WGS sequence"/>
</dbReference>
<feature type="transmembrane region" description="Helical" evidence="2">
    <location>
        <begin position="69"/>
        <end position="87"/>
    </location>
</feature>
<feature type="transmembrane region" description="Helical" evidence="2">
    <location>
        <begin position="213"/>
        <end position="236"/>
    </location>
</feature>